<feature type="transmembrane region" description="Helical" evidence="9">
    <location>
        <begin position="468"/>
        <end position="495"/>
    </location>
</feature>
<feature type="transmembrane region" description="Helical" evidence="9">
    <location>
        <begin position="352"/>
        <end position="374"/>
    </location>
</feature>
<evidence type="ECO:0000313" key="10">
    <source>
        <dbReference type="EMBL" id="ORZ02332.1"/>
    </source>
</evidence>
<keyword evidence="7" id="KW-0333">Golgi apparatus</keyword>
<keyword evidence="8 9" id="KW-0472">Membrane</keyword>
<name>A0A1X2HRX1_SYNRA</name>
<feature type="transmembrane region" description="Helical" evidence="9">
    <location>
        <begin position="507"/>
        <end position="533"/>
    </location>
</feature>
<keyword evidence="4 9" id="KW-0812">Transmembrane</keyword>
<comment type="subcellular location">
    <subcellularLocation>
        <location evidence="2">Golgi apparatus</location>
    </subcellularLocation>
    <subcellularLocation>
        <location evidence="1">Membrane</location>
        <topology evidence="1">Multi-pass membrane protein</topology>
    </subcellularLocation>
</comment>
<reference evidence="10 11" key="1">
    <citation type="submission" date="2016-07" db="EMBL/GenBank/DDBJ databases">
        <title>Pervasive Adenine N6-methylation of Active Genes in Fungi.</title>
        <authorList>
            <consortium name="DOE Joint Genome Institute"/>
            <person name="Mondo S.J."/>
            <person name="Dannebaum R.O."/>
            <person name="Kuo R.C."/>
            <person name="Labutti K."/>
            <person name="Haridas S."/>
            <person name="Kuo A."/>
            <person name="Salamov A."/>
            <person name="Ahrendt S.R."/>
            <person name="Lipzen A."/>
            <person name="Sullivan W."/>
            <person name="Andreopoulos W.B."/>
            <person name="Clum A."/>
            <person name="Lindquist E."/>
            <person name="Daum C."/>
            <person name="Ramamoorthy G.K."/>
            <person name="Gryganskyi A."/>
            <person name="Culley D."/>
            <person name="Magnuson J.K."/>
            <person name="James T.Y."/>
            <person name="O'Malley M.A."/>
            <person name="Stajich J.E."/>
            <person name="Spatafora J.W."/>
            <person name="Visel A."/>
            <person name="Grigoriev I.V."/>
        </authorList>
    </citation>
    <scope>NUCLEOTIDE SEQUENCE [LARGE SCALE GENOMIC DNA]</scope>
    <source>
        <strain evidence="10 11">NRRL 2496</strain>
    </source>
</reference>
<feature type="transmembrane region" description="Helical" evidence="9">
    <location>
        <begin position="576"/>
        <end position="605"/>
    </location>
</feature>
<evidence type="ECO:0000256" key="7">
    <source>
        <dbReference type="ARBA" id="ARBA00023034"/>
    </source>
</evidence>
<feature type="transmembrane region" description="Helical" evidence="9">
    <location>
        <begin position="422"/>
        <end position="445"/>
    </location>
</feature>
<gene>
    <name evidence="10" type="ORF">BCR43DRAFT_481388</name>
</gene>
<dbReference type="AlphaFoldDB" id="A0A1X2HRX1"/>
<sequence length="615" mass="69423">MHLLAIALVAWVFSPAHAFYVPGVTPKKYHLNDLVPLQVNKIVSENTQLPFEYGSLPFVCQPKEITHTWLNLGEALRGDRLMNSDFKLVMGKDTMCETLCTASIDKEGAEQAHKLIRDEYRVEWIVDNLPGATVLKFNTSDPTTALLPYFALGQIKDDKAYLNNHFTIQLLYQISSKNPDDKYIVGFEVYPASLADSAACGKYATSAPMKEINGTPTTVTYTYTVLWKQTTDITWATRWDRYLQIFESRIHWYSISNSLVITMFLTGMVAMIMLRTLKRDITSYNAEEDVEAIDEDATGWKLVHGDVFRPPKHALILAPLLGSGFQCLIMVAATIVLSTLGLLNPSYRGGLISYGLAIYVLAGSFAGYYSAQVYKILKGQSWFRNALITATLVPCTMFIIVFILNLFVWGQQSSSAIPFGTFFALISLWFGVSTPLVFAGAVFGARRPIADQPVRTHQIPRQIPDQPYYLQLHVSMAVGGLMPFAVIFIELFFIFKSIWSDQYYYMFGFLALVFVILALTTIEIAIVITYFSLCSEDYRWWWKCFAVSSASAVYVFLYSIFYYFNRLKVTGFVPAMVYFGHSLMFCIVYGLCMGSIGFAATYTFIRKIYGAIKVD</sequence>
<evidence type="ECO:0000313" key="11">
    <source>
        <dbReference type="Proteomes" id="UP000242180"/>
    </source>
</evidence>
<protein>
    <recommendedName>
        <fullName evidence="9">Transmembrane 9 superfamily member</fullName>
    </recommendedName>
</protein>
<dbReference type="PANTHER" id="PTHR10766">
    <property type="entry name" value="TRANSMEMBRANE 9 SUPERFAMILY PROTEIN"/>
    <property type="match status" value="1"/>
</dbReference>
<feature type="chain" id="PRO_5011822742" description="Transmembrane 9 superfamily member" evidence="9">
    <location>
        <begin position="19"/>
        <end position="615"/>
    </location>
</feature>
<dbReference type="GO" id="GO:0005794">
    <property type="term" value="C:Golgi apparatus"/>
    <property type="evidence" value="ECO:0007669"/>
    <property type="project" value="UniProtKB-SubCell"/>
</dbReference>
<dbReference type="InParanoid" id="A0A1X2HRX1"/>
<dbReference type="Pfam" id="PF02990">
    <property type="entry name" value="EMP70"/>
    <property type="match status" value="1"/>
</dbReference>
<feature type="signal peptide" evidence="9">
    <location>
        <begin position="1"/>
        <end position="18"/>
    </location>
</feature>
<dbReference type="GO" id="GO:0016020">
    <property type="term" value="C:membrane"/>
    <property type="evidence" value="ECO:0007669"/>
    <property type="project" value="UniProtKB-SubCell"/>
</dbReference>
<evidence type="ECO:0000256" key="3">
    <source>
        <dbReference type="ARBA" id="ARBA00005227"/>
    </source>
</evidence>
<dbReference type="OMA" id="VVGFEVY"/>
<evidence type="ECO:0000256" key="8">
    <source>
        <dbReference type="ARBA" id="ARBA00023136"/>
    </source>
</evidence>
<accession>A0A1X2HRX1</accession>
<dbReference type="STRING" id="13706.A0A1X2HRX1"/>
<comment type="caution">
    <text evidence="10">The sequence shown here is derived from an EMBL/GenBank/DDBJ whole genome shotgun (WGS) entry which is preliminary data.</text>
</comment>
<evidence type="ECO:0000256" key="9">
    <source>
        <dbReference type="RuleBase" id="RU363079"/>
    </source>
</evidence>
<evidence type="ECO:0000256" key="1">
    <source>
        <dbReference type="ARBA" id="ARBA00004141"/>
    </source>
</evidence>
<feature type="transmembrane region" description="Helical" evidence="9">
    <location>
        <begin position="314"/>
        <end position="340"/>
    </location>
</feature>
<feature type="transmembrane region" description="Helical" evidence="9">
    <location>
        <begin position="386"/>
        <end position="410"/>
    </location>
</feature>
<keyword evidence="6 9" id="KW-1133">Transmembrane helix</keyword>
<dbReference type="Proteomes" id="UP000242180">
    <property type="component" value="Unassembled WGS sequence"/>
</dbReference>
<feature type="transmembrane region" description="Helical" evidence="9">
    <location>
        <begin position="540"/>
        <end position="564"/>
    </location>
</feature>
<dbReference type="OrthoDB" id="1666796at2759"/>
<evidence type="ECO:0000256" key="5">
    <source>
        <dbReference type="ARBA" id="ARBA00022729"/>
    </source>
</evidence>
<keyword evidence="5 9" id="KW-0732">Signal</keyword>
<dbReference type="GO" id="GO:0072657">
    <property type="term" value="P:protein localization to membrane"/>
    <property type="evidence" value="ECO:0007669"/>
    <property type="project" value="TreeGrafter"/>
</dbReference>
<evidence type="ECO:0000256" key="6">
    <source>
        <dbReference type="ARBA" id="ARBA00022989"/>
    </source>
</evidence>
<feature type="transmembrane region" description="Helical" evidence="9">
    <location>
        <begin position="250"/>
        <end position="274"/>
    </location>
</feature>
<dbReference type="PANTHER" id="PTHR10766:SF55">
    <property type="entry name" value="TRANSMEMBRANE 9 SUPERFAMILY MEMBER 4"/>
    <property type="match status" value="1"/>
</dbReference>
<proteinExistence type="inferred from homology"/>
<evidence type="ECO:0000256" key="2">
    <source>
        <dbReference type="ARBA" id="ARBA00004555"/>
    </source>
</evidence>
<evidence type="ECO:0000256" key="4">
    <source>
        <dbReference type="ARBA" id="ARBA00022692"/>
    </source>
</evidence>
<dbReference type="InterPro" id="IPR004240">
    <property type="entry name" value="EMP70"/>
</dbReference>
<organism evidence="10 11">
    <name type="scientific">Syncephalastrum racemosum</name>
    <name type="common">Filamentous fungus</name>
    <dbReference type="NCBI Taxonomy" id="13706"/>
    <lineage>
        <taxon>Eukaryota</taxon>
        <taxon>Fungi</taxon>
        <taxon>Fungi incertae sedis</taxon>
        <taxon>Mucoromycota</taxon>
        <taxon>Mucoromycotina</taxon>
        <taxon>Mucoromycetes</taxon>
        <taxon>Mucorales</taxon>
        <taxon>Syncephalastraceae</taxon>
        <taxon>Syncephalastrum</taxon>
    </lineage>
</organism>
<dbReference type="EMBL" id="MCGN01000001">
    <property type="protein sequence ID" value="ORZ02332.1"/>
    <property type="molecule type" value="Genomic_DNA"/>
</dbReference>
<comment type="similarity">
    <text evidence="3 9">Belongs to the nonaspanin (TM9SF) (TC 9.A.2) family.</text>
</comment>
<keyword evidence="11" id="KW-1185">Reference proteome</keyword>